<keyword evidence="3" id="KW-1185">Reference proteome</keyword>
<gene>
    <name evidence="2" type="ORF">THASP1DRAFT_31298</name>
</gene>
<evidence type="ECO:0008006" key="4">
    <source>
        <dbReference type="Google" id="ProtNLM"/>
    </source>
</evidence>
<protein>
    <recommendedName>
        <fullName evidence="4">Alpha and gamma adaptin binding protein p34-domain-containing protein</fullName>
    </recommendedName>
</protein>
<feature type="region of interest" description="Disordered" evidence="1">
    <location>
        <begin position="84"/>
        <end position="107"/>
    </location>
</feature>
<evidence type="ECO:0000313" key="2">
    <source>
        <dbReference type="EMBL" id="RKP06886.1"/>
    </source>
</evidence>
<proteinExistence type="predicted"/>
<dbReference type="Pfam" id="PF10199">
    <property type="entry name" value="Adaptin_binding"/>
    <property type="match status" value="1"/>
</dbReference>
<evidence type="ECO:0000256" key="1">
    <source>
        <dbReference type="SAM" id="MobiDB-lite"/>
    </source>
</evidence>
<dbReference type="PANTHER" id="PTHR14659">
    <property type="entry name" value="ALPHA- AND GAMMA-ADAPTIN-BINDING PROTEIN P34"/>
    <property type="match status" value="1"/>
</dbReference>
<dbReference type="OrthoDB" id="10261384at2759"/>
<dbReference type="EMBL" id="KZ992799">
    <property type="protein sequence ID" value="RKP06886.1"/>
    <property type="molecule type" value="Genomic_DNA"/>
</dbReference>
<dbReference type="AlphaFoldDB" id="A0A4P9XM24"/>
<evidence type="ECO:0000313" key="3">
    <source>
        <dbReference type="Proteomes" id="UP000271241"/>
    </source>
</evidence>
<reference evidence="3" key="1">
    <citation type="journal article" date="2018" name="Nat. Microbiol.">
        <title>Leveraging single-cell genomics to expand the fungal tree of life.</title>
        <authorList>
            <person name="Ahrendt S.R."/>
            <person name="Quandt C.A."/>
            <person name="Ciobanu D."/>
            <person name="Clum A."/>
            <person name="Salamov A."/>
            <person name="Andreopoulos B."/>
            <person name="Cheng J.F."/>
            <person name="Woyke T."/>
            <person name="Pelin A."/>
            <person name="Henrissat B."/>
            <person name="Reynolds N.K."/>
            <person name="Benny G.L."/>
            <person name="Smith M.E."/>
            <person name="James T.Y."/>
            <person name="Grigoriev I.V."/>
        </authorList>
    </citation>
    <scope>NUCLEOTIDE SEQUENCE [LARGE SCALE GENOMIC DNA]</scope>
    <source>
        <strain evidence="3">RSA 1356</strain>
    </source>
</reference>
<sequence>MDTTSNPVLVVCDDLERAQEPFRRLLLAAGVAWEAQHEQRPDGERVRVPYSLDNKYYSAQLTFCLATHACSRDNLDKDVVNKEANDAHEGDNGDGGSEADSEDQEHEQARRYDAVVLAFQSETSAMQLDRLARTVLSLDPAIRLCLAYSSAAAGEDAHAAAMAGSTAQPVPSLAEETLADVGDWCLANEYELVCTRPDEDALDTEDGVGRLREALEAHIWPVCTMKQHADAKHSAVAALFGGNRGLGDALVPEADQLEERVATVRSAEVSPLLASRALQDAPLQASRALASLAQGNPFMTSEDWLDNVELQNEQAEEAAMDRLDLEFGSLLQMMQQARVTAATLPSEERHALASQVIMSLAQQFDALGSDDDDDDDNDGDNQEDDQNADKNDGSQDESAA</sequence>
<organism evidence="2 3">
    <name type="scientific">Thamnocephalis sphaerospora</name>
    <dbReference type="NCBI Taxonomy" id="78915"/>
    <lineage>
        <taxon>Eukaryota</taxon>
        <taxon>Fungi</taxon>
        <taxon>Fungi incertae sedis</taxon>
        <taxon>Zoopagomycota</taxon>
        <taxon>Zoopagomycotina</taxon>
        <taxon>Zoopagomycetes</taxon>
        <taxon>Zoopagales</taxon>
        <taxon>Sigmoideomycetaceae</taxon>
        <taxon>Thamnocephalis</taxon>
    </lineage>
</organism>
<feature type="region of interest" description="Disordered" evidence="1">
    <location>
        <begin position="363"/>
        <end position="400"/>
    </location>
</feature>
<dbReference type="Proteomes" id="UP000271241">
    <property type="component" value="Unassembled WGS sequence"/>
</dbReference>
<accession>A0A4P9XM24</accession>
<dbReference type="PANTHER" id="PTHR14659:SF1">
    <property type="entry name" value="ALPHA- AND GAMMA-ADAPTIN-BINDING PROTEIN P34"/>
    <property type="match status" value="1"/>
</dbReference>
<feature type="compositionally biased region" description="Acidic residues" evidence="1">
    <location>
        <begin position="368"/>
        <end position="386"/>
    </location>
</feature>
<dbReference type="Gene3D" id="3.40.50.11960">
    <property type="match status" value="1"/>
</dbReference>
<dbReference type="InterPro" id="IPR019341">
    <property type="entry name" value="Alpha/Gamma-adaptin-bd_p34"/>
</dbReference>
<name>A0A4P9XM24_9FUNG</name>